<evidence type="ECO:0000256" key="1">
    <source>
        <dbReference type="ARBA" id="ARBA00009174"/>
    </source>
</evidence>
<comment type="caution">
    <text evidence="3">The sequence shown here is derived from an EMBL/GenBank/DDBJ whole genome shotgun (WGS) entry which is preliminary data.</text>
</comment>
<gene>
    <name evidence="3" type="ORF">F7Q99_25595</name>
</gene>
<dbReference type="GO" id="GO:0016829">
    <property type="term" value="F:lyase activity"/>
    <property type="evidence" value="ECO:0007669"/>
    <property type="project" value="UniProtKB-KW"/>
</dbReference>
<dbReference type="PANTHER" id="PTHR30272:SF1">
    <property type="entry name" value="3-HYDROXYACYL-[ACYL-CARRIER-PROTEIN] DEHYDRATASE"/>
    <property type="match status" value="1"/>
</dbReference>
<dbReference type="RefSeq" id="WP_153465130.1">
    <property type="nucleotide sequence ID" value="NZ_WBOF01000001.1"/>
</dbReference>
<dbReference type="OrthoDB" id="4566877at2"/>
<dbReference type="Gene3D" id="3.10.129.10">
    <property type="entry name" value="Hotdog Thioesterase"/>
    <property type="match status" value="1"/>
</dbReference>
<dbReference type="PANTHER" id="PTHR30272">
    <property type="entry name" value="3-HYDROXYACYL-[ACYL-CARRIER-PROTEIN] DEHYDRATASE"/>
    <property type="match status" value="1"/>
</dbReference>
<evidence type="ECO:0000313" key="3">
    <source>
        <dbReference type="EMBL" id="MQS15553.1"/>
    </source>
</evidence>
<comment type="similarity">
    <text evidence="1">Belongs to the thioester dehydratase family. FabZ subfamily.</text>
</comment>
<keyword evidence="2" id="KW-0456">Lyase</keyword>
<dbReference type="SUPFAM" id="SSF54637">
    <property type="entry name" value="Thioesterase/thiol ester dehydrase-isomerase"/>
    <property type="match status" value="1"/>
</dbReference>
<proteinExistence type="inferred from homology"/>
<dbReference type="Pfam" id="PF07977">
    <property type="entry name" value="FabA"/>
    <property type="match status" value="1"/>
</dbReference>
<evidence type="ECO:0000313" key="4">
    <source>
        <dbReference type="Proteomes" id="UP000450000"/>
    </source>
</evidence>
<dbReference type="InterPro" id="IPR013114">
    <property type="entry name" value="FabA_FabZ"/>
</dbReference>
<evidence type="ECO:0000256" key="2">
    <source>
        <dbReference type="ARBA" id="ARBA00023239"/>
    </source>
</evidence>
<dbReference type="Proteomes" id="UP000450000">
    <property type="component" value="Unassembled WGS sequence"/>
</dbReference>
<accession>A0A6N7L175</accession>
<dbReference type="EMBL" id="WBOF01000001">
    <property type="protein sequence ID" value="MQS15553.1"/>
    <property type="molecule type" value="Genomic_DNA"/>
</dbReference>
<keyword evidence="4" id="KW-1185">Reference proteome</keyword>
<sequence>MRFHLIDRIDALEPGRAVRARKVTSRLEDHWRDTGRGPEMPAPLVLEALCQAGTWLIMITTDLRRRAALLSVDGVAFHGPVRPGDIIELVGTVESLGDETAVLSGTATVDGRLVMTADAVMCALLPADELEDLEATRLLERRLTRGLSDAAGAR</sequence>
<protein>
    <submittedName>
        <fullName evidence="3">3-hydroxylacyl-ACP dehydratase</fullName>
    </submittedName>
</protein>
<organism evidence="3 4">
    <name type="scientific">Streptomyces kaniharaensis</name>
    <dbReference type="NCBI Taxonomy" id="212423"/>
    <lineage>
        <taxon>Bacteria</taxon>
        <taxon>Bacillati</taxon>
        <taxon>Actinomycetota</taxon>
        <taxon>Actinomycetes</taxon>
        <taxon>Kitasatosporales</taxon>
        <taxon>Streptomycetaceae</taxon>
        <taxon>Streptomyces</taxon>
    </lineage>
</organism>
<dbReference type="InterPro" id="IPR029069">
    <property type="entry name" value="HotDog_dom_sf"/>
</dbReference>
<dbReference type="AlphaFoldDB" id="A0A6N7L175"/>
<name>A0A6N7L175_9ACTN</name>
<reference evidence="3 4" key="1">
    <citation type="submission" date="2019-09" db="EMBL/GenBank/DDBJ databases">
        <title>Genome Sequences of Streptomyces kaniharaensis ATCC 21070.</title>
        <authorList>
            <person name="Zhu W."/>
            <person name="De Crecy-Lagard V."/>
            <person name="Richards N.G."/>
        </authorList>
    </citation>
    <scope>NUCLEOTIDE SEQUENCE [LARGE SCALE GENOMIC DNA]</scope>
    <source>
        <strain evidence="3 4">SF-557</strain>
    </source>
</reference>